<protein>
    <submittedName>
        <fullName evidence="2">Uncharacterized protein</fullName>
    </submittedName>
</protein>
<feature type="compositionally biased region" description="Polar residues" evidence="1">
    <location>
        <begin position="25"/>
        <end position="38"/>
    </location>
</feature>
<accession>A0A401TYU8</accession>
<proteinExistence type="predicted"/>
<gene>
    <name evidence="2" type="ORF">chiPu_0031839</name>
</gene>
<dbReference type="AlphaFoldDB" id="A0A401TYU8"/>
<organism evidence="2 3">
    <name type="scientific">Chiloscyllium punctatum</name>
    <name type="common">Brownbanded bambooshark</name>
    <name type="synonym">Hemiscyllium punctatum</name>
    <dbReference type="NCBI Taxonomy" id="137246"/>
    <lineage>
        <taxon>Eukaryota</taxon>
        <taxon>Metazoa</taxon>
        <taxon>Chordata</taxon>
        <taxon>Craniata</taxon>
        <taxon>Vertebrata</taxon>
        <taxon>Chondrichthyes</taxon>
        <taxon>Elasmobranchii</taxon>
        <taxon>Galeomorphii</taxon>
        <taxon>Galeoidea</taxon>
        <taxon>Orectolobiformes</taxon>
        <taxon>Hemiscylliidae</taxon>
        <taxon>Chiloscyllium</taxon>
    </lineage>
</organism>
<comment type="caution">
    <text evidence="2">The sequence shown here is derived from an EMBL/GenBank/DDBJ whole genome shotgun (WGS) entry which is preliminary data.</text>
</comment>
<dbReference type="EMBL" id="BEZZ01220388">
    <property type="protein sequence ID" value="GCC47838.1"/>
    <property type="molecule type" value="Genomic_DNA"/>
</dbReference>
<evidence type="ECO:0000313" key="3">
    <source>
        <dbReference type="Proteomes" id="UP000287033"/>
    </source>
</evidence>
<dbReference type="Proteomes" id="UP000287033">
    <property type="component" value="Unassembled WGS sequence"/>
</dbReference>
<sequence>MSRPTHRFPSDGHGTAAGRSRAKSTRTPTARSADVRSTSATVRAFDDLIWPWPKHPSTHSAPMARSFRYLARRRLVPPEAPSRTTR</sequence>
<feature type="region of interest" description="Disordered" evidence="1">
    <location>
        <begin position="1"/>
        <end position="38"/>
    </location>
</feature>
<keyword evidence="3" id="KW-1185">Reference proteome</keyword>
<evidence type="ECO:0000313" key="2">
    <source>
        <dbReference type="EMBL" id="GCC47838.1"/>
    </source>
</evidence>
<reference evidence="2 3" key="1">
    <citation type="journal article" date="2018" name="Nat. Ecol. Evol.">
        <title>Shark genomes provide insights into elasmobranch evolution and the origin of vertebrates.</title>
        <authorList>
            <person name="Hara Y"/>
            <person name="Yamaguchi K"/>
            <person name="Onimaru K"/>
            <person name="Kadota M"/>
            <person name="Koyanagi M"/>
            <person name="Keeley SD"/>
            <person name="Tatsumi K"/>
            <person name="Tanaka K"/>
            <person name="Motone F"/>
            <person name="Kageyama Y"/>
            <person name="Nozu R"/>
            <person name="Adachi N"/>
            <person name="Nishimura O"/>
            <person name="Nakagawa R"/>
            <person name="Tanegashima C"/>
            <person name="Kiyatake I"/>
            <person name="Matsumoto R"/>
            <person name="Murakumo K"/>
            <person name="Nishida K"/>
            <person name="Terakita A"/>
            <person name="Kuratani S"/>
            <person name="Sato K"/>
            <person name="Hyodo S Kuraku.S."/>
        </authorList>
    </citation>
    <scope>NUCLEOTIDE SEQUENCE [LARGE SCALE GENOMIC DNA]</scope>
</reference>
<name>A0A401TYU8_CHIPU</name>
<evidence type="ECO:0000256" key="1">
    <source>
        <dbReference type="SAM" id="MobiDB-lite"/>
    </source>
</evidence>